<name>A0A9Q0R0D8_9MAGN</name>
<evidence type="ECO:0000313" key="2">
    <source>
        <dbReference type="EMBL" id="KAJ4978760.1"/>
    </source>
</evidence>
<dbReference type="OrthoDB" id="1938465at2759"/>
<dbReference type="Gene3D" id="3.30.420.10">
    <property type="entry name" value="Ribonuclease H-like superfamily/Ribonuclease H"/>
    <property type="match status" value="1"/>
</dbReference>
<organism evidence="2 3">
    <name type="scientific">Protea cynaroides</name>
    <dbReference type="NCBI Taxonomy" id="273540"/>
    <lineage>
        <taxon>Eukaryota</taxon>
        <taxon>Viridiplantae</taxon>
        <taxon>Streptophyta</taxon>
        <taxon>Embryophyta</taxon>
        <taxon>Tracheophyta</taxon>
        <taxon>Spermatophyta</taxon>
        <taxon>Magnoliopsida</taxon>
        <taxon>Proteales</taxon>
        <taxon>Proteaceae</taxon>
        <taxon>Protea</taxon>
    </lineage>
</organism>
<dbReference type="InterPro" id="IPR036397">
    <property type="entry name" value="RNaseH_sf"/>
</dbReference>
<dbReference type="PANTHER" id="PTHR42648">
    <property type="entry name" value="TRANSPOSASE, PUTATIVE-RELATED"/>
    <property type="match status" value="1"/>
</dbReference>
<evidence type="ECO:0000259" key="1">
    <source>
        <dbReference type="PROSITE" id="PS50994"/>
    </source>
</evidence>
<dbReference type="AlphaFoldDB" id="A0A9Q0R0D8"/>
<dbReference type="Pfam" id="PF25597">
    <property type="entry name" value="SH3_retrovirus"/>
    <property type="match status" value="1"/>
</dbReference>
<dbReference type="InterPro" id="IPR039537">
    <property type="entry name" value="Retrotran_Ty1/copia-like"/>
</dbReference>
<dbReference type="GO" id="GO:0015074">
    <property type="term" value="P:DNA integration"/>
    <property type="evidence" value="ECO:0007669"/>
    <property type="project" value="InterPro"/>
</dbReference>
<protein>
    <recommendedName>
        <fullName evidence="1">Integrase catalytic domain-containing protein</fullName>
    </recommendedName>
</protein>
<sequence length="165" mass="18873">MLKTQLERKIKVFQCDGGGEFARTKFRDHIQGNGILLHISCPATPEQNSVAERKHRHVVELGLAMMFHASTPTRYWVEAFGTAVFIINRPPSTVLDLDTPLHTLPGKSPDYTMLRVFGCQCIPCLRPYVKNKLEPRSLECIFLGYSEFHKGYRWMDISTGRIYVS</sequence>
<dbReference type="PANTHER" id="PTHR42648:SF26">
    <property type="entry name" value="INTEGRASE CATALYTIC DOMAIN-CONTAINING PROTEIN"/>
    <property type="match status" value="1"/>
</dbReference>
<gene>
    <name evidence="2" type="ORF">NE237_009540</name>
</gene>
<dbReference type="SUPFAM" id="SSF53098">
    <property type="entry name" value="Ribonuclease H-like"/>
    <property type="match status" value="1"/>
</dbReference>
<accession>A0A9Q0R0D8</accession>
<dbReference type="InterPro" id="IPR057670">
    <property type="entry name" value="SH3_retrovirus"/>
</dbReference>
<proteinExistence type="predicted"/>
<reference evidence="2" key="1">
    <citation type="journal article" date="2023" name="Plant J.">
        <title>The genome of the king protea, Protea cynaroides.</title>
        <authorList>
            <person name="Chang J."/>
            <person name="Duong T.A."/>
            <person name="Schoeman C."/>
            <person name="Ma X."/>
            <person name="Roodt D."/>
            <person name="Barker N."/>
            <person name="Li Z."/>
            <person name="Van de Peer Y."/>
            <person name="Mizrachi E."/>
        </authorList>
    </citation>
    <scope>NUCLEOTIDE SEQUENCE</scope>
    <source>
        <tissue evidence="2">Young leaves</tissue>
    </source>
</reference>
<dbReference type="Proteomes" id="UP001141806">
    <property type="component" value="Unassembled WGS sequence"/>
</dbReference>
<dbReference type="InterPro" id="IPR001584">
    <property type="entry name" value="Integrase_cat-core"/>
</dbReference>
<dbReference type="GO" id="GO:0003676">
    <property type="term" value="F:nucleic acid binding"/>
    <property type="evidence" value="ECO:0007669"/>
    <property type="project" value="InterPro"/>
</dbReference>
<comment type="caution">
    <text evidence="2">The sequence shown here is derived from an EMBL/GenBank/DDBJ whole genome shotgun (WGS) entry which is preliminary data.</text>
</comment>
<dbReference type="InterPro" id="IPR012337">
    <property type="entry name" value="RNaseH-like_sf"/>
</dbReference>
<feature type="domain" description="Integrase catalytic" evidence="1">
    <location>
        <begin position="1"/>
        <end position="117"/>
    </location>
</feature>
<dbReference type="PROSITE" id="PS50994">
    <property type="entry name" value="INTEGRASE"/>
    <property type="match status" value="1"/>
</dbReference>
<keyword evidence="3" id="KW-1185">Reference proteome</keyword>
<evidence type="ECO:0000313" key="3">
    <source>
        <dbReference type="Proteomes" id="UP001141806"/>
    </source>
</evidence>
<dbReference type="EMBL" id="JAMYWD010000002">
    <property type="protein sequence ID" value="KAJ4978760.1"/>
    <property type="molecule type" value="Genomic_DNA"/>
</dbReference>